<dbReference type="InterPro" id="IPR050312">
    <property type="entry name" value="IolE/XylAMocC-like"/>
</dbReference>
<dbReference type="Proteomes" id="UP000839530">
    <property type="component" value="Unassembled WGS sequence"/>
</dbReference>
<evidence type="ECO:0000259" key="1">
    <source>
        <dbReference type="Pfam" id="PF01261"/>
    </source>
</evidence>
<comment type="caution">
    <text evidence="5">The sequence shown here is derived from an EMBL/GenBank/DDBJ whole genome shotgun (WGS) entry which is preliminary data.</text>
</comment>
<dbReference type="PANTHER" id="PTHR12110:SF41">
    <property type="entry name" value="INOSOSE DEHYDRATASE"/>
    <property type="match status" value="1"/>
</dbReference>
<dbReference type="SUPFAM" id="SSF51658">
    <property type="entry name" value="Xylose isomerase-like"/>
    <property type="match status" value="1"/>
</dbReference>
<reference evidence="5" key="1">
    <citation type="submission" date="2016-09" db="EMBL/GenBank/DDBJ databases">
        <title>Whole genome sequencing of Salmonella enterica.</title>
        <authorList>
            <person name="Bell R."/>
        </authorList>
    </citation>
    <scope>NUCLEOTIDE SEQUENCE [LARGE SCALE GENOMIC DNA]</scope>
    <source>
        <strain evidence="5">CFSAN044929</strain>
    </source>
</reference>
<evidence type="ECO:0000313" key="2">
    <source>
        <dbReference type="EMBL" id="EAA8667886.1"/>
    </source>
</evidence>
<gene>
    <name evidence="4" type="ORF">A7E06_13320</name>
    <name evidence="5" type="ORF">A7S51_17770</name>
    <name evidence="3" type="ORF">KO51_22550</name>
    <name evidence="2" type="ORF">NL99_23700</name>
</gene>
<dbReference type="EMBL" id="MLTE01000012">
    <property type="protein sequence ID" value="OHJ50610.1"/>
    <property type="molecule type" value="Genomic_DNA"/>
</dbReference>
<evidence type="ECO:0000313" key="5">
    <source>
        <dbReference type="EMBL" id="OHJ50610.1"/>
    </source>
</evidence>
<accession>A0A3F3J7T8</accession>
<organism evidence="5">
    <name type="scientific">Salmonella enterica</name>
    <name type="common">Salmonella choleraesuis</name>
    <dbReference type="NCBI Taxonomy" id="28901"/>
    <lineage>
        <taxon>Bacteria</taxon>
        <taxon>Pseudomonadati</taxon>
        <taxon>Pseudomonadota</taxon>
        <taxon>Gammaproteobacteria</taxon>
        <taxon>Enterobacterales</taxon>
        <taxon>Enterobacteriaceae</taxon>
        <taxon>Salmonella</taxon>
    </lineage>
</organism>
<dbReference type="Gene3D" id="3.20.20.150">
    <property type="entry name" value="Divalent-metal-dependent TIM barrel enzymes"/>
    <property type="match status" value="1"/>
</dbReference>
<protein>
    <submittedName>
        <fullName evidence="2">Sugar phosphate isomerase/epimerase</fullName>
    </submittedName>
</protein>
<sequence>MRLNVGVNTAMFDGHDTDIAFATIFKAGFHYVELAYNQGYVGELRPDLFSARHAEKILSLLEKHRLATHTLGATMDLAADNAINAFSQRIKFASMIGARRLTVCLGRRADQKLIIERLKMLSDIAAANQCIICIENGGDHNYNVFETAKDGYTLLDAVNSPALAFNIDAGNMVSLCPEMDAIAESMAMLPSAAHCHIKDVKVINGEYYFPAIGEGILNYPPLLNALADKKIPCSLEIPLRMHRNMDSYPVRAQTPVPVNLSLEILKKSRLTLESWLTSE</sequence>
<dbReference type="Proteomes" id="UP000866740">
    <property type="component" value="Unassembled WGS sequence"/>
</dbReference>
<dbReference type="EMBL" id="AAACVH010000057">
    <property type="protein sequence ID" value="EAA8667886.1"/>
    <property type="molecule type" value="Genomic_DNA"/>
</dbReference>
<dbReference type="Proteomes" id="UP000885283">
    <property type="component" value="Unassembled WGS sequence"/>
</dbReference>
<dbReference type="InterPro" id="IPR036237">
    <property type="entry name" value="Xyl_isomerase-like_sf"/>
</dbReference>
<dbReference type="InterPro" id="IPR013022">
    <property type="entry name" value="Xyl_isomerase-like_TIM-brl"/>
</dbReference>
<dbReference type="EMBL" id="RSUV01000009">
    <property type="protein sequence ID" value="MIV44481.1"/>
    <property type="molecule type" value="Genomic_DNA"/>
</dbReference>
<dbReference type="Proteomes" id="UP000839834">
    <property type="component" value="Unassembled WGS sequence"/>
</dbReference>
<dbReference type="PANTHER" id="PTHR12110">
    <property type="entry name" value="HYDROXYPYRUVATE ISOMERASE"/>
    <property type="match status" value="1"/>
</dbReference>
<proteinExistence type="predicted"/>
<dbReference type="GO" id="GO:0016853">
    <property type="term" value="F:isomerase activity"/>
    <property type="evidence" value="ECO:0007669"/>
    <property type="project" value="UniProtKB-KW"/>
</dbReference>
<dbReference type="RefSeq" id="WP_070802170.1">
    <property type="nucleotide sequence ID" value="NZ_JBHZFA020000072.1"/>
</dbReference>
<evidence type="ECO:0000313" key="4">
    <source>
        <dbReference type="EMBL" id="MIV44481.1"/>
    </source>
</evidence>
<evidence type="ECO:0000313" key="3">
    <source>
        <dbReference type="EMBL" id="MIK94216.1"/>
    </source>
</evidence>
<dbReference type="AlphaFoldDB" id="A0A3F3J7T8"/>
<dbReference type="EMBL" id="RSMR01000033">
    <property type="protein sequence ID" value="MIK94216.1"/>
    <property type="molecule type" value="Genomic_DNA"/>
</dbReference>
<name>A0A3F3J7T8_SALER</name>
<reference evidence="2" key="2">
    <citation type="submission" date="2018-08" db="EMBL/GenBank/DDBJ databases">
        <authorList>
            <consortium name="GenomeTrakr network: Whole genome sequencing for foodborne pathogen traceback"/>
        </authorList>
    </citation>
    <scope>NUCLEOTIDE SEQUENCE [LARGE SCALE GENOMIC DNA]</scope>
    <source>
        <strain evidence="4">CFSAN048114</strain>
        <strain evidence="3">FLUFL-1338</strain>
        <strain evidence="2">FLUFL-367</strain>
    </source>
</reference>
<keyword evidence="2" id="KW-0413">Isomerase</keyword>
<feature type="domain" description="Xylose isomerase-like TIM barrel" evidence="1">
    <location>
        <begin position="24"/>
        <end position="238"/>
    </location>
</feature>
<dbReference type="Pfam" id="PF01261">
    <property type="entry name" value="AP_endonuc_2"/>
    <property type="match status" value="1"/>
</dbReference>